<reference evidence="2" key="1">
    <citation type="journal article" date="2019" name="Int. J. Syst. Evol. Microbiol.">
        <title>The Global Catalogue of Microorganisms (GCM) 10K type strain sequencing project: providing services to taxonomists for standard genome sequencing and annotation.</title>
        <authorList>
            <consortium name="The Broad Institute Genomics Platform"/>
            <consortium name="The Broad Institute Genome Sequencing Center for Infectious Disease"/>
            <person name="Wu L."/>
            <person name="Ma J."/>
        </authorList>
    </citation>
    <scope>NUCLEOTIDE SEQUENCE [LARGE SCALE GENOMIC DNA]</scope>
    <source>
        <strain evidence="2">CCUG 61485</strain>
    </source>
</reference>
<name>A0ABW3XXX6_9FLAO</name>
<organism evidence="1 2">
    <name type="scientific">Namhaeicola litoreus</name>
    <dbReference type="NCBI Taxonomy" id="1052145"/>
    <lineage>
        <taxon>Bacteria</taxon>
        <taxon>Pseudomonadati</taxon>
        <taxon>Bacteroidota</taxon>
        <taxon>Flavobacteriia</taxon>
        <taxon>Flavobacteriales</taxon>
        <taxon>Flavobacteriaceae</taxon>
        <taxon>Namhaeicola</taxon>
    </lineage>
</organism>
<dbReference type="Proteomes" id="UP001597201">
    <property type="component" value="Unassembled WGS sequence"/>
</dbReference>
<dbReference type="EMBL" id="JBHTMY010000001">
    <property type="protein sequence ID" value="MFD1314045.1"/>
    <property type="molecule type" value="Genomic_DNA"/>
</dbReference>
<evidence type="ECO:0000313" key="1">
    <source>
        <dbReference type="EMBL" id="MFD1314045.1"/>
    </source>
</evidence>
<gene>
    <name evidence="1" type="ORF">ACFQ39_00320</name>
</gene>
<proteinExistence type="predicted"/>
<accession>A0ABW3XXX6</accession>
<evidence type="ECO:0008006" key="3">
    <source>
        <dbReference type="Google" id="ProtNLM"/>
    </source>
</evidence>
<evidence type="ECO:0000313" key="2">
    <source>
        <dbReference type="Proteomes" id="UP001597201"/>
    </source>
</evidence>
<dbReference type="RefSeq" id="WP_377175279.1">
    <property type="nucleotide sequence ID" value="NZ_JBHTMY010000001.1"/>
</dbReference>
<comment type="caution">
    <text evidence="1">The sequence shown here is derived from an EMBL/GenBank/DDBJ whole genome shotgun (WGS) entry which is preliminary data.</text>
</comment>
<protein>
    <recommendedName>
        <fullName evidence="3">NIPSNAP family containing protein</fullName>
    </recommendedName>
</protein>
<keyword evidence="2" id="KW-1185">Reference proteome</keyword>
<sequence length="256" mass="29614">MKKLFLILVVMLMSIATYGQISYLQYRHVPADQEEKFLERETKHWSKVAQAAVKKGQMQSWSLWRKVGITNADTSTPNYVFVNTYESIDKMDPEKAWNDNLDALGNIKPESIETSSFTTTTFDYYIQSEDHVPGEYKYALVNYGKPTDRNAFIQENRSLWKPLHEASIKNILNGMTYWGMSSVIYPAGNQDRFSVFTVDGFNKLSDALNYLRFTETSDNSPNAAAWNDVLDKTKMDDLMPNGFERRIIYERVMTIK</sequence>